<dbReference type="GeneID" id="93124291"/>
<evidence type="ECO:0000256" key="2">
    <source>
        <dbReference type="ARBA" id="ARBA00022448"/>
    </source>
</evidence>
<comment type="similarity">
    <text evidence="7">Belongs to the gtrA family.</text>
</comment>
<dbReference type="PANTHER" id="PTHR38459:SF1">
    <property type="entry name" value="PROPHAGE BACTOPRENOL-LINKED GLUCOSE TRANSLOCASE HOMOLOG"/>
    <property type="match status" value="1"/>
</dbReference>
<feature type="domain" description="GtrA/DPMS transmembrane" evidence="9">
    <location>
        <begin position="4"/>
        <end position="113"/>
    </location>
</feature>
<organism evidence="10 11">
    <name type="scientific">Edwardsiella tarda</name>
    <dbReference type="NCBI Taxonomy" id="636"/>
    <lineage>
        <taxon>Bacteria</taxon>
        <taxon>Pseudomonadati</taxon>
        <taxon>Pseudomonadota</taxon>
        <taxon>Gammaproteobacteria</taxon>
        <taxon>Enterobacterales</taxon>
        <taxon>Hafniaceae</taxon>
        <taxon>Edwardsiella</taxon>
    </lineage>
</organism>
<evidence type="ECO:0000256" key="7">
    <source>
        <dbReference type="PIRNR" id="PIRNR006298"/>
    </source>
</evidence>
<dbReference type="InterPro" id="IPR016480">
    <property type="entry name" value="Glc_translocase_bactprenl-link"/>
</dbReference>
<dbReference type="InterPro" id="IPR007267">
    <property type="entry name" value="GtrA_DPMS_TM"/>
</dbReference>
<accession>A0A2A7U2M7</accession>
<dbReference type="PIRSF" id="PIRSF006298">
    <property type="entry name" value="GtrA_prd"/>
    <property type="match status" value="1"/>
</dbReference>
<dbReference type="AlphaFoldDB" id="A0A2A7U2M7"/>
<comment type="caution">
    <text evidence="10">The sequence shown here is derived from an EMBL/GenBank/DDBJ whole genome shotgun (WGS) entry which is preliminary data.</text>
</comment>
<keyword evidence="5 8" id="KW-0472">Membrane</keyword>
<dbReference type="Pfam" id="PF04138">
    <property type="entry name" value="GtrA_DPMS_TM"/>
    <property type="match status" value="1"/>
</dbReference>
<dbReference type="GO" id="GO:0005886">
    <property type="term" value="C:plasma membrane"/>
    <property type="evidence" value="ECO:0007669"/>
    <property type="project" value="TreeGrafter"/>
</dbReference>
<keyword evidence="2 7" id="KW-0813">Transport</keyword>
<comment type="function">
    <text evidence="6 7">Involved in O antigen modification. Involved in the translocation of bactoprenol-linked glucose across the cytoplasmic membrane.</text>
</comment>
<dbReference type="OrthoDB" id="5616234at2"/>
<feature type="transmembrane region" description="Helical" evidence="8">
    <location>
        <begin position="64"/>
        <end position="79"/>
    </location>
</feature>
<evidence type="ECO:0000256" key="1">
    <source>
        <dbReference type="ARBA" id="ARBA00004141"/>
    </source>
</evidence>
<dbReference type="GO" id="GO:0000271">
    <property type="term" value="P:polysaccharide biosynthetic process"/>
    <property type="evidence" value="ECO:0007669"/>
    <property type="project" value="InterPro"/>
</dbReference>
<dbReference type="Proteomes" id="UP000219788">
    <property type="component" value="Unassembled WGS sequence"/>
</dbReference>
<feature type="transmembrane region" description="Helical" evidence="8">
    <location>
        <begin position="5"/>
        <end position="24"/>
    </location>
</feature>
<dbReference type="STRING" id="636.AAW15_07280"/>
<gene>
    <name evidence="10" type="ORF">CRM76_11775</name>
</gene>
<evidence type="ECO:0000256" key="8">
    <source>
        <dbReference type="SAM" id="Phobius"/>
    </source>
</evidence>
<evidence type="ECO:0000313" key="11">
    <source>
        <dbReference type="Proteomes" id="UP000219788"/>
    </source>
</evidence>
<dbReference type="PANTHER" id="PTHR38459">
    <property type="entry name" value="PROPHAGE BACTOPRENOL-LINKED GLUCOSE TRANSLOCASE HOMOLOG"/>
    <property type="match status" value="1"/>
</dbReference>
<comment type="subcellular location">
    <subcellularLocation>
        <location evidence="1">Membrane</location>
        <topology evidence="1">Multi-pass membrane protein</topology>
    </subcellularLocation>
</comment>
<dbReference type="RefSeq" id="WP_005286713.1">
    <property type="nucleotide sequence ID" value="NZ_AP028090.1"/>
</dbReference>
<evidence type="ECO:0000313" key="10">
    <source>
        <dbReference type="EMBL" id="PEH72564.1"/>
    </source>
</evidence>
<evidence type="ECO:0000256" key="6">
    <source>
        <dbReference type="ARBA" id="ARBA00025595"/>
    </source>
</evidence>
<name>A0A2A7U2M7_EDWTA</name>
<reference evidence="11" key="1">
    <citation type="submission" date="2017-09" db="EMBL/GenBank/DDBJ databases">
        <title>FDA dAtabase for Regulatory Grade micrObial Sequences (FDA-ARGOS): Supporting development and validation of Infectious Disease Dx tests.</title>
        <authorList>
            <person name="Goldberg B."/>
            <person name="Campos J."/>
            <person name="Tallon L."/>
            <person name="Sadzewicz L."/>
            <person name="Ott S."/>
            <person name="Zhao X."/>
            <person name="Nagaraj S."/>
            <person name="Vavikolanu K."/>
            <person name="Aluvathingal J."/>
            <person name="Nadendla S."/>
            <person name="Geyer C."/>
            <person name="Sichtig H."/>
        </authorList>
    </citation>
    <scope>NUCLEOTIDE SEQUENCE [LARGE SCALE GENOMIC DNA]</scope>
    <source>
        <strain evidence="11">FDAARGOS_370</strain>
    </source>
</reference>
<sequence>MFIKYFIIGILNTAIHWLVFFILHLQGQLSQSFSNLYAFAVAVTFSFFCNARFTFRDRPTLKRYLLFTSFMGAISWLTGDVGDRLALPPLATVVVFSLISLIMGFFYSKYIVFRSKAQ</sequence>
<keyword evidence="4 8" id="KW-1133">Transmembrane helix</keyword>
<dbReference type="EMBL" id="PDDV01000013">
    <property type="protein sequence ID" value="PEH72564.1"/>
    <property type="molecule type" value="Genomic_DNA"/>
</dbReference>
<feature type="transmembrane region" description="Helical" evidence="8">
    <location>
        <begin position="36"/>
        <end position="55"/>
    </location>
</feature>
<dbReference type="InterPro" id="IPR051401">
    <property type="entry name" value="GtrA_CellWall_Glycosyl"/>
</dbReference>
<keyword evidence="3 8" id="KW-0812">Transmembrane</keyword>
<feature type="transmembrane region" description="Helical" evidence="8">
    <location>
        <begin position="85"/>
        <end position="107"/>
    </location>
</feature>
<evidence type="ECO:0000256" key="3">
    <source>
        <dbReference type="ARBA" id="ARBA00022692"/>
    </source>
</evidence>
<evidence type="ECO:0000256" key="4">
    <source>
        <dbReference type="ARBA" id="ARBA00022989"/>
    </source>
</evidence>
<evidence type="ECO:0000259" key="9">
    <source>
        <dbReference type="Pfam" id="PF04138"/>
    </source>
</evidence>
<proteinExistence type="inferred from homology"/>
<evidence type="ECO:0000256" key="5">
    <source>
        <dbReference type="ARBA" id="ARBA00023136"/>
    </source>
</evidence>
<protein>
    <recommendedName>
        <fullName evidence="7">Bactoprenol-linked glucose translocase</fullName>
    </recommendedName>
</protein>